<protein>
    <submittedName>
        <fullName evidence="1">Uncharacterized protein</fullName>
    </submittedName>
</protein>
<sequence length="72" mass="8280">HEMPRTRTEFHAESNGGNPTGGISIRVGDIWIAGLELMESSLHFPFVNSHRLLVYVTLDRHTWTFLFDPCRL</sequence>
<gene>
    <name evidence="1" type="ORF">PMAYCL1PPCAC_33182</name>
</gene>
<proteinExistence type="predicted"/>
<dbReference type="Proteomes" id="UP001328107">
    <property type="component" value="Unassembled WGS sequence"/>
</dbReference>
<feature type="non-terminal residue" evidence="1">
    <location>
        <position position="1"/>
    </location>
</feature>
<comment type="caution">
    <text evidence="1">The sequence shown here is derived from an EMBL/GenBank/DDBJ whole genome shotgun (WGS) entry which is preliminary data.</text>
</comment>
<accession>A0AAN5DHW5</accession>
<keyword evidence="2" id="KW-1185">Reference proteome</keyword>
<evidence type="ECO:0000313" key="1">
    <source>
        <dbReference type="EMBL" id="GMR62987.1"/>
    </source>
</evidence>
<evidence type="ECO:0000313" key="2">
    <source>
        <dbReference type="Proteomes" id="UP001328107"/>
    </source>
</evidence>
<organism evidence="1 2">
    <name type="scientific">Pristionchus mayeri</name>
    <dbReference type="NCBI Taxonomy" id="1317129"/>
    <lineage>
        <taxon>Eukaryota</taxon>
        <taxon>Metazoa</taxon>
        <taxon>Ecdysozoa</taxon>
        <taxon>Nematoda</taxon>
        <taxon>Chromadorea</taxon>
        <taxon>Rhabditida</taxon>
        <taxon>Rhabditina</taxon>
        <taxon>Diplogasteromorpha</taxon>
        <taxon>Diplogasteroidea</taxon>
        <taxon>Neodiplogasteridae</taxon>
        <taxon>Pristionchus</taxon>
    </lineage>
</organism>
<name>A0AAN5DHW5_9BILA</name>
<dbReference type="EMBL" id="BTRK01000006">
    <property type="protein sequence ID" value="GMR62987.1"/>
    <property type="molecule type" value="Genomic_DNA"/>
</dbReference>
<reference evidence="2" key="1">
    <citation type="submission" date="2022-10" db="EMBL/GenBank/DDBJ databases">
        <title>Genome assembly of Pristionchus species.</title>
        <authorList>
            <person name="Yoshida K."/>
            <person name="Sommer R.J."/>
        </authorList>
    </citation>
    <scope>NUCLEOTIDE SEQUENCE [LARGE SCALE GENOMIC DNA]</scope>
    <source>
        <strain evidence="2">RS5460</strain>
    </source>
</reference>
<dbReference type="AlphaFoldDB" id="A0AAN5DHW5"/>